<dbReference type="EMBL" id="MT143699">
    <property type="protein sequence ID" value="QJB00697.1"/>
    <property type="molecule type" value="Genomic_DNA"/>
</dbReference>
<name>A0A6M3MGM8_9ZZZZ</name>
<proteinExistence type="predicted"/>
<sequence length="107" mass="12331">MAIQGHIYPTRRLCDTVMPMQFHNVNSLEASLNHHRWAKPYMIGFNDTKVFNVQNNFVQGNNKGSFATNCDVSNLNRLWLEGRILDTKPFYGMKPAQAHGTAEYRMI</sequence>
<dbReference type="AlphaFoldDB" id="A0A6M3MGM8"/>
<evidence type="ECO:0000313" key="2">
    <source>
        <dbReference type="EMBL" id="QJB04675.1"/>
    </source>
</evidence>
<protein>
    <submittedName>
        <fullName evidence="2">Uncharacterized protein</fullName>
    </submittedName>
</protein>
<gene>
    <name evidence="1" type="ORF">MM171A00291_0005</name>
    <name evidence="2" type="ORF">MM171B00223_0052</name>
</gene>
<organism evidence="2">
    <name type="scientific">viral metagenome</name>
    <dbReference type="NCBI Taxonomy" id="1070528"/>
    <lineage>
        <taxon>unclassified sequences</taxon>
        <taxon>metagenomes</taxon>
        <taxon>organismal metagenomes</taxon>
    </lineage>
</organism>
<accession>A0A6M3MGM8</accession>
<evidence type="ECO:0000313" key="1">
    <source>
        <dbReference type="EMBL" id="QJB00697.1"/>
    </source>
</evidence>
<dbReference type="EMBL" id="MT143887">
    <property type="protein sequence ID" value="QJB04675.1"/>
    <property type="molecule type" value="Genomic_DNA"/>
</dbReference>
<reference evidence="2" key="1">
    <citation type="submission" date="2020-03" db="EMBL/GenBank/DDBJ databases">
        <title>The deep terrestrial virosphere.</title>
        <authorList>
            <person name="Holmfeldt K."/>
            <person name="Nilsson E."/>
            <person name="Simone D."/>
            <person name="Lopez-Fernandez M."/>
            <person name="Wu X."/>
            <person name="de Brujin I."/>
            <person name="Lundin D."/>
            <person name="Andersson A."/>
            <person name="Bertilsson S."/>
            <person name="Dopson M."/>
        </authorList>
    </citation>
    <scope>NUCLEOTIDE SEQUENCE</scope>
    <source>
        <strain evidence="1">MM171A00291</strain>
        <strain evidence="2">MM171B00223</strain>
    </source>
</reference>